<name>A0ABQ6LHP2_9RHOB</name>
<dbReference type="GO" id="GO:0016757">
    <property type="term" value="F:glycosyltransferase activity"/>
    <property type="evidence" value="ECO:0007669"/>
    <property type="project" value="UniProtKB-KW"/>
</dbReference>
<dbReference type="InterPro" id="IPR041715">
    <property type="entry name" value="HisRS-like_core"/>
</dbReference>
<dbReference type="Gene3D" id="3.30.930.10">
    <property type="entry name" value="Bira Bifunctional Protein, Domain 2"/>
    <property type="match status" value="1"/>
</dbReference>
<dbReference type="PIRSF" id="PIRSF001549">
    <property type="entry name" value="His-tRNA_synth"/>
    <property type="match status" value="1"/>
</dbReference>
<sequence>MVDCLTGAALAARDDAVARLRALFAEEGYVALEPRHLLDADVLLDLYGEDIRTRAFIFPEPVTAGELCLRPDFTVPVAMAHGDGGWNRRAAYAYAGPVFRLQDRSGRPIEYLQAGIERYGDADRGAADAAVLALTLRGLEALGCGAHKVSTGDTGIFLALIDALEMPARRKAALRRHFWRPARFKALIEGFTAAAPEPGAQRRALLAAAAEGPEALDALAADGREVLGARGLEEVAARAEALAAAADEPRMPAEQAALIEAVLSVHGPSGEALARLRELTAAAGLDLLPALERFEVRLDALNRIGIDAEELPFDARFGRMLEYYDGFVFEIEALRPGLPPLAGGGRYDRMTRRLGAAEPVPAIGAMIRPEVALAAAGEG</sequence>
<dbReference type="PANTHER" id="PTHR11476">
    <property type="entry name" value="HISTIDYL-TRNA SYNTHETASE"/>
    <property type="match status" value="1"/>
</dbReference>
<dbReference type="RefSeq" id="WP_285671593.1">
    <property type="nucleotide sequence ID" value="NZ_BSYI01000013.1"/>
</dbReference>
<organism evidence="2 3">
    <name type="scientific">Paralimibaculum aggregatum</name>
    <dbReference type="NCBI Taxonomy" id="3036245"/>
    <lineage>
        <taxon>Bacteria</taxon>
        <taxon>Pseudomonadati</taxon>
        <taxon>Pseudomonadota</taxon>
        <taxon>Alphaproteobacteria</taxon>
        <taxon>Rhodobacterales</taxon>
        <taxon>Paracoccaceae</taxon>
        <taxon>Paralimibaculum</taxon>
    </lineage>
</organism>
<evidence type="ECO:0000313" key="2">
    <source>
        <dbReference type="EMBL" id="GMG82802.1"/>
    </source>
</evidence>
<dbReference type="InterPro" id="IPR004516">
    <property type="entry name" value="HisRS/HisZ"/>
</dbReference>
<keyword evidence="2" id="KW-0328">Glycosyltransferase</keyword>
<dbReference type="EMBL" id="BSYI01000013">
    <property type="protein sequence ID" value="GMG82802.1"/>
    <property type="molecule type" value="Genomic_DNA"/>
</dbReference>
<evidence type="ECO:0000313" key="3">
    <source>
        <dbReference type="Proteomes" id="UP001239909"/>
    </source>
</evidence>
<gene>
    <name evidence="2" type="ORF">LNKW23_20150</name>
</gene>
<dbReference type="Proteomes" id="UP001239909">
    <property type="component" value="Unassembled WGS sequence"/>
</dbReference>
<evidence type="ECO:0000259" key="1">
    <source>
        <dbReference type="Pfam" id="PF13393"/>
    </source>
</evidence>
<keyword evidence="3" id="KW-1185">Reference proteome</keyword>
<protein>
    <submittedName>
        <fullName evidence="2">ATP phosphoribosyltransferase regulatory subunit</fullName>
    </submittedName>
</protein>
<dbReference type="Pfam" id="PF13393">
    <property type="entry name" value="tRNA-synt_His"/>
    <property type="match status" value="1"/>
</dbReference>
<feature type="domain" description="Class II Histidinyl-tRNA synthetase (HisRS)-like catalytic core" evidence="1">
    <location>
        <begin position="11"/>
        <end position="248"/>
    </location>
</feature>
<accession>A0ABQ6LHP2</accession>
<dbReference type="SUPFAM" id="SSF55681">
    <property type="entry name" value="Class II aaRS and biotin synthetases"/>
    <property type="match status" value="1"/>
</dbReference>
<dbReference type="InterPro" id="IPR045864">
    <property type="entry name" value="aa-tRNA-synth_II/BPL/LPL"/>
</dbReference>
<comment type="caution">
    <text evidence="2">The sequence shown here is derived from an EMBL/GenBank/DDBJ whole genome shotgun (WGS) entry which is preliminary data.</text>
</comment>
<keyword evidence="2" id="KW-0808">Transferase</keyword>
<reference evidence="2 3" key="1">
    <citation type="submission" date="2023-04" db="EMBL/GenBank/DDBJ databases">
        <title>Marinoamorphus aggregata gen. nov., sp. Nov., isolate from tissue of brittle star Ophioplocus japonicus.</title>
        <authorList>
            <person name="Kawano K."/>
            <person name="Sawayama S."/>
            <person name="Nakagawa S."/>
        </authorList>
    </citation>
    <scope>NUCLEOTIDE SEQUENCE [LARGE SCALE GENOMIC DNA]</scope>
    <source>
        <strain evidence="2 3">NKW23</strain>
    </source>
</reference>
<proteinExistence type="predicted"/>
<dbReference type="PANTHER" id="PTHR11476:SF7">
    <property type="entry name" value="HISTIDINE--TRNA LIGASE"/>
    <property type="match status" value="1"/>
</dbReference>